<proteinExistence type="predicted"/>
<evidence type="ECO:0000313" key="1">
    <source>
        <dbReference type="EMBL" id="GAA4104266.1"/>
    </source>
</evidence>
<accession>A0ABP7X4E6</accession>
<name>A0ABP7X4E6_9GAMM</name>
<dbReference type="RefSeq" id="WP_344938188.1">
    <property type="nucleotide sequence ID" value="NZ_BAABDM010000009.1"/>
</dbReference>
<keyword evidence="2" id="KW-1185">Reference proteome</keyword>
<reference evidence="2" key="1">
    <citation type="journal article" date="2019" name="Int. J. Syst. Evol. Microbiol.">
        <title>The Global Catalogue of Microorganisms (GCM) 10K type strain sequencing project: providing services to taxonomists for standard genome sequencing and annotation.</title>
        <authorList>
            <consortium name="The Broad Institute Genomics Platform"/>
            <consortium name="The Broad Institute Genome Sequencing Center for Infectious Disease"/>
            <person name="Wu L."/>
            <person name="Ma J."/>
        </authorList>
    </citation>
    <scope>NUCLEOTIDE SEQUENCE [LARGE SCALE GENOMIC DNA]</scope>
    <source>
        <strain evidence="2">JCM 17304</strain>
    </source>
</reference>
<evidence type="ECO:0008006" key="3">
    <source>
        <dbReference type="Google" id="ProtNLM"/>
    </source>
</evidence>
<protein>
    <recommendedName>
        <fullName evidence="3">Kazal-like domain-containing protein</fullName>
    </recommendedName>
</protein>
<organism evidence="1 2">
    <name type="scientific">Zhongshania borealis</name>
    <dbReference type="NCBI Taxonomy" id="889488"/>
    <lineage>
        <taxon>Bacteria</taxon>
        <taxon>Pseudomonadati</taxon>
        <taxon>Pseudomonadota</taxon>
        <taxon>Gammaproteobacteria</taxon>
        <taxon>Cellvibrionales</taxon>
        <taxon>Spongiibacteraceae</taxon>
        <taxon>Zhongshania</taxon>
    </lineage>
</organism>
<evidence type="ECO:0000313" key="2">
    <source>
        <dbReference type="Proteomes" id="UP001500392"/>
    </source>
</evidence>
<dbReference type="Gene3D" id="3.30.60.30">
    <property type="match status" value="1"/>
</dbReference>
<sequence>MMVFKDQSSLTAPGIDELSTTMDRAMQIKTFLRTTKISLTLTLSAGLLSACATSQPAADTKETEGFTHCEAPRQQMCTREYVPVCGHVNTGIQCVTTPCPSQRHQTYGNACSACADEKVTGYEQGDCASYGK</sequence>
<comment type="caution">
    <text evidence="1">The sequence shown here is derived from an EMBL/GenBank/DDBJ whole genome shotgun (WGS) entry which is preliminary data.</text>
</comment>
<gene>
    <name evidence="1" type="ORF">GCM10022414_33110</name>
</gene>
<dbReference type="EMBL" id="BAABDM010000009">
    <property type="protein sequence ID" value="GAA4104266.1"/>
    <property type="molecule type" value="Genomic_DNA"/>
</dbReference>
<dbReference type="Proteomes" id="UP001500392">
    <property type="component" value="Unassembled WGS sequence"/>
</dbReference>